<dbReference type="PROSITE" id="PS51866">
    <property type="entry name" value="MOP"/>
    <property type="match status" value="1"/>
</dbReference>
<dbReference type="InterPro" id="IPR004606">
    <property type="entry name" value="Mop_domain"/>
</dbReference>
<dbReference type="EMBL" id="AGJL01000070">
    <property type="protein sequence ID" value="EHP83843.1"/>
    <property type="molecule type" value="Genomic_DNA"/>
</dbReference>
<dbReference type="PANTHER" id="PTHR42781">
    <property type="entry name" value="SPERMIDINE/PUTRESCINE IMPORT ATP-BINDING PROTEIN POTA"/>
    <property type="match status" value="1"/>
</dbReference>
<keyword evidence="15" id="KW-1185">Reference proteome</keyword>
<comment type="catalytic activity">
    <reaction evidence="10">
        <text>tungstate(in) + ATP + H2O = tungstate(out) + ADP + phosphate + H(+)</text>
        <dbReference type="Rhea" id="RHEA:35027"/>
        <dbReference type="ChEBI" id="CHEBI:15377"/>
        <dbReference type="ChEBI" id="CHEBI:15378"/>
        <dbReference type="ChEBI" id="CHEBI:30616"/>
        <dbReference type="ChEBI" id="CHEBI:43474"/>
        <dbReference type="ChEBI" id="CHEBI:46502"/>
        <dbReference type="ChEBI" id="CHEBI:456216"/>
        <dbReference type="EC" id="7.3.2.6"/>
    </reaction>
</comment>
<dbReference type="PATRIC" id="fig|647171.4.peg.1787"/>
<dbReference type="InterPro" id="IPR027417">
    <property type="entry name" value="P-loop_NTPase"/>
</dbReference>
<dbReference type="EC" id="7.3.2.6" evidence="8"/>
<dbReference type="InterPro" id="IPR017871">
    <property type="entry name" value="ABC_transporter-like_CS"/>
</dbReference>
<dbReference type="GO" id="GO:0016887">
    <property type="term" value="F:ATP hydrolysis activity"/>
    <property type="evidence" value="ECO:0007669"/>
    <property type="project" value="InterPro"/>
</dbReference>
<evidence type="ECO:0000259" key="12">
    <source>
        <dbReference type="PROSITE" id="PS50893"/>
    </source>
</evidence>
<evidence type="ECO:0000259" key="13">
    <source>
        <dbReference type="PROSITE" id="PS51866"/>
    </source>
</evidence>
<keyword evidence="5" id="KW-0067">ATP-binding</keyword>
<comment type="similarity">
    <text evidence="6">Belongs to the ABC transporter superfamily. Sulfate/tungstate importer (TC 3.A.1.6) family.</text>
</comment>
<dbReference type="PANTHER" id="PTHR42781:SF7">
    <property type="entry name" value="MOLYBDENUM ABC TRANSPORTER, ATP-BINDING PROTEIN"/>
    <property type="match status" value="1"/>
</dbReference>
<comment type="function">
    <text evidence="11">Part of the ABC transporter complex WtpABC involved in molybdate/tungstate import. Responsible for energy coupling to the transport system.</text>
</comment>
<dbReference type="Pfam" id="PF03459">
    <property type="entry name" value="TOBE"/>
    <property type="match status" value="1"/>
</dbReference>
<evidence type="ECO:0000256" key="10">
    <source>
        <dbReference type="ARBA" id="ARBA00047936"/>
    </source>
</evidence>
<dbReference type="InterPro" id="IPR005116">
    <property type="entry name" value="Transp-assoc_OB_typ1"/>
</dbReference>
<evidence type="ECO:0000256" key="11">
    <source>
        <dbReference type="ARBA" id="ARBA00057369"/>
    </source>
</evidence>
<dbReference type="Gene3D" id="2.40.50.100">
    <property type="match status" value="1"/>
</dbReference>
<keyword evidence="3" id="KW-0500">Molybdenum</keyword>
<dbReference type="InterPro" id="IPR008995">
    <property type="entry name" value="Mo/tungstate-bd_C_term_dom"/>
</dbReference>
<dbReference type="PROSITE" id="PS00211">
    <property type="entry name" value="ABC_TRANSPORTER_1"/>
    <property type="match status" value="1"/>
</dbReference>
<dbReference type="SUPFAM" id="SSF50331">
    <property type="entry name" value="MOP-like"/>
    <property type="match status" value="1"/>
</dbReference>
<evidence type="ECO:0000313" key="15">
    <source>
        <dbReference type="Proteomes" id="UP000003706"/>
    </source>
</evidence>
<sequence length="360" mass="40704">MNFLKIEDLSIDLGEFKLVDVNLEVKKRDYLTIIGPTGSGKSILLETIAGFYKPEKGRIYLEGEDITNLPPEKRNMSIVYQDYVLFPHKTVFDNIAYGLKKKIKDKEKIREEVTQITEVLKISHLLHRKPTTLSGGEQQRVALARALIVKPKLLLMDEPFSALDIKTKENLRKLVKKAISEYETTVLHVTHDFDDVWSLANKVVVMKNGKILQEGDVNEIFYKPSINFVADFVGTNVLDGEVIGKEDGLTKIKVGNCVLLSVDDGEGKVRLSIRPEDIIISNNPIETSARNEFRCKVEKINRMGNLVYLTLNVDGIMLRCILTPNALYSLNIKEEDIIYALIKATNVRIIAKNVEGECRS</sequence>
<comment type="caution">
    <text evidence="14">The sequence shown here is derived from an EMBL/GenBank/DDBJ whole genome shotgun (WGS) entry which is preliminary data.</text>
</comment>
<evidence type="ECO:0000313" key="14">
    <source>
        <dbReference type="EMBL" id="EHP83843.1"/>
    </source>
</evidence>
<dbReference type="SMART" id="SM00382">
    <property type="entry name" value="AAA"/>
    <property type="match status" value="1"/>
</dbReference>
<dbReference type="OrthoDB" id="18368at2157"/>
<dbReference type="GO" id="GO:0015689">
    <property type="term" value="P:molybdate ion transport"/>
    <property type="evidence" value="ECO:0007669"/>
    <property type="project" value="InterPro"/>
</dbReference>
<keyword evidence="2" id="KW-0813">Transport</keyword>
<evidence type="ECO:0000256" key="4">
    <source>
        <dbReference type="ARBA" id="ARBA00022741"/>
    </source>
</evidence>
<evidence type="ECO:0000256" key="5">
    <source>
        <dbReference type="ARBA" id="ARBA00022840"/>
    </source>
</evidence>
<evidence type="ECO:0000256" key="3">
    <source>
        <dbReference type="ARBA" id="ARBA00022505"/>
    </source>
</evidence>
<proteinExistence type="inferred from homology"/>
<organism evidence="14 15">
    <name type="scientific">Methanotorris formicicus Mc-S-70</name>
    <dbReference type="NCBI Taxonomy" id="647171"/>
    <lineage>
        <taxon>Archaea</taxon>
        <taxon>Methanobacteriati</taxon>
        <taxon>Methanobacteriota</taxon>
        <taxon>Methanomada group</taxon>
        <taxon>Methanococci</taxon>
        <taxon>Methanococcales</taxon>
        <taxon>Methanocaldococcaceae</taxon>
        <taxon>Methanotorris</taxon>
    </lineage>
</organism>
<keyword evidence="4" id="KW-0547">Nucleotide-binding</keyword>
<protein>
    <recommendedName>
        <fullName evidence="9">Molybdate/tungstate import ATP-binding protein WtpC</fullName>
        <ecNumber evidence="8">7.3.2.6</ecNumber>
    </recommendedName>
</protein>
<dbReference type="Gene3D" id="3.40.50.300">
    <property type="entry name" value="P-loop containing nucleotide triphosphate hydrolases"/>
    <property type="match status" value="1"/>
</dbReference>
<dbReference type="Pfam" id="PF00005">
    <property type="entry name" value="ABC_tran"/>
    <property type="match status" value="1"/>
</dbReference>
<dbReference type="InterPro" id="IPR003593">
    <property type="entry name" value="AAA+_ATPase"/>
</dbReference>
<dbReference type="CDD" id="cd03299">
    <property type="entry name" value="ABC_ModC_like"/>
    <property type="match status" value="1"/>
</dbReference>
<dbReference type="InterPro" id="IPR050093">
    <property type="entry name" value="ABC_SmlMolc_Importer"/>
</dbReference>
<feature type="domain" description="ABC transporter" evidence="12">
    <location>
        <begin position="4"/>
        <end position="233"/>
    </location>
</feature>
<evidence type="ECO:0000256" key="1">
    <source>
        <dbReference type="ARBA" id="ARBA00004202"/>
    </source>
</evidence>
<evidence type="ECO:0000256" key="8">
    <source>
        <dbReference type="ARBA" id="ARBA00039025"/>
    </source>
</evidence>
<dbReference type="STRING" id="647171.MetfoDRAFT_1850"/>
<dbReference type="Proteomes" id="UP000003706">
    <property type="component" value="Unassembled WGS sequence"/>
</dbReference>
<dbReference type="GO" id="GO:1901238">
    <property type="term" value="F:ABC-type tungstate transporter activity"/>
    <property type="evidence" value="ECO:0007669"/>
    <property type="project" value="UniProtKB-EC"/>
</dbReference>
<dbReference type="SUPFAM" id="SSF52540">
    <property type="entry name" value="P-loop containing nucleoside triphosphate hydrolases"/>
    <property type="match status" value="1"/>
</dbReference>
<accession>H1L1C6</accession>
<dbReference type="InterPro" id="IPR003439">
    <property type="entry name" value="ABC_transporter-like_ATP-bd"/>
</dbReference>
<evidence type="ECO:0000256" key="2">
    <source>
        <dbReference type="ARBA" id="ARBA00022448"/>
    </source>
</evidence>
<comment type="subcellular location">
    <subcellularLocation>
        <location evidence="1">Cell membrane</location>
        <topology evidence="1">Peripheral membrane protein</topology>
    </subcellularLocation>
</comment>
<dbReference type="RefSeq" id="WP_007045270.1">
    <property type="nucleotide sequence ID" value="NZ_AGJL01000070.1"/>
</dbReference>
<dbReference type="FunFam" id="3.40.50.300:FF:000425">
    <property type="entry name" value="Probable ABC transporter, ATP-binding subunit"/>
    <property type="match status" value="1"/>
</dbReference>
<evidence type="ECO:0000256" key="9">
    <source>
        <dbReference type="ARBA" id="ARBA00041133"/>
    </source>
</evidence>
<name>H1L1C6_9EURY</name>
<dbReference type="GO" id="GO:0005886">
    <property type="term" value="C:plasma membrane"/>
    <property type="evidence" value="ECO:0007669"/>
    <property type="project" value="UniProtKB-SubCell"/>
</dbReference>
<comment type="subunit">
    <text evidence="7">The complex is composed of two ATP-binding proteins (WtpC), two transmembrane proteins (WtpB) and a solute-binding protein (WtpA).</text>
</comment>
<dbReference type="GO" id="GO:0005524">
    <property type="term" value="F:ATP binding"/>
    <property type="evidence" value="ECO:0007669"/>
    <property type="project" value="UniProtKB-KW"/>
</dbReference>
<dbReference type="PROSITE" id="PS50893">
    <property type="entry name" value="ABC_TRANSPORTER_2"/>
    <property type="match status" value="1"/>
</dbReference>
<evidence type="ECO:0000256" key="7">
    <source>
        <dbReference type="ARBA" id="ARBA00038781"/>
    </source>
</evidence>
<reference evidence="14 15" key="1">
    <citation type="submission" date="2011-09" db="EMBL/GenBank/DDBJ databases">
        <title>The draft genome of Methanotorris formicicus Mc-S-70.</title>
        <authorList>
            <consortium name="US DOE Joint Genome Institute (JGI-PGF)"/>
            <person name="Lucas S."/>
            <person name="Han J."/>
            <person name="Lapidus A."/>
            <person name="Cheng J.-F."/>
            <person name="Goodwin L."/>
            <person name="Pitluck S."/>
            <person name="Peters L."/>
            <person name="Land M.L."/>
            <person name="Hauser L."/>
            <person name="Sieprawska-Lupa M."/>
            <person name="Takai K."/>
            <person name="Miyazaki J."/>
            <person name="Whitman W."/>
            <person name="Woyke T.J."/>
        </authorList>
    </citation>
    <scope>NUCLEOTIDE SEQUENCE [LARGE SCALE GENOMIC DNA]</scope>
    <source>
        <strain evidence="14 15">Mc-S-70</strain>
    </source>
</reference>
<dbReference type="AlphaFoldDB" id="H1L1C6"/>
<gene>
    <name evidence="14" type="ORF">MetfoDRAFT_1850</name>
</gene>
<feature type="domain" description="Mop" evidence="13">
    <location>
        <begin position="286"/>
        <end position="351"/>
    </location>
</feature>
<evidence type="ECO:0000256" key="6">
    <source>
        <dbReference type="ARBA" id="ARBA00038307"/>
    </source>
</evidence>